<keyword evidence="2" id="KW-1133">Transmembrane helix</keyword>
<evidence type="ECO:0000256" key="3">
    <source>
        <dbReference type="SAM" id="SignalP"/>
    </source>
</evidence>
<feature type="region of interest" description="Disordered" evidence="1">
    <location>
        <begin position="83"/>
        <end position="216"/>
    </location>
</feature>
<reference evidence="4 5" key="1">
    <citation type="submission" date="2017-06" db="EMBL/GenBank/DDBJ databases">
        <title>Comparative genomic analysis of Ambrosia Fusariam Clade fungi.</title>
        <authorList>
            <person name="Stajich J.E."/>
            <person name="Carrillo J."/>
            <person name="Kijimoto T."/>
            <person name="Eskalen A."/>
            <person name="O'Donnell K."/>
            <person name="Kasson M."/>
        </authorList>
    </citation>
    <scope>NUCLEOTIDE SEQUENCE [LARGE SCALE GENOMIC DNA]</scope>
    <source>
        <strain evidence="4 5">NRRL62584</strain>
    </source>
</reference>
<dbReference type="OrthoDB" id="5102988at2759"/>
<feature type="signal peptide" evidence="3">
    <location>
        <begin position="1"/>
        <end position="19"/>
    </location>
</feature>
<feature type="transmembrane region" description="Helical" evidence="2">
    <location>
        <begin position="291"/>
        <end position="315"/>
    </location>
</feature>
<feature type="chain" id="PRO_5019539446" evidence="3">
    <location>
        <begin position="20"/>
        <end position="353"/>
    </location>
</feature>
<evidence type="ECO:0000256" key="2">
    <source>
        <dbReference type="SAM" id="Phobius"/>
    </source>
</evidence>
<dbReference type="EMBL" id="NKCI01000012">
    <property type="protein sequence ID" value="RSL69715.1"/>
    <property type="molecule type" value="Genomic_DNA"/>
</dbReference>
<gene>
    <name evidence="4" type="ORF">CEP54_002140</name>
</gene>
<feature type="compositionally biased region" description="Pro residues" evidence="1">
    <location>
        <begin position="343"/>
        <end position="353"/>
    </location>
</feature>
<feature type="compositionally biased region" description="Low complexity" evidence="1">
    <location>
        <begin position="164"/>
        <end position="187"/>
    </location>
</feature>
<keyword evidence="5" id="KW-1185">Reference proteome</keyword>
<accession>A0A428QWM3</accession>
<evidence type="ECO:0000256" key="1">
    <source>
        <dbReference type="SAM" id="MobiDB-lite"/>
    </source>
</evidence>
<feature type="region of interest" description="Disordered" evidence="1">
    <location>
        <begin position="325"/>
        <end position="353"/>
    </location>
</feature>
<feature type="compositionally biased region" description="Low complexity" evidence="1">
    <location>
        <begin position="195"/>
        <end position="216"/>
    </location>
</feature>
<sequence>MRLLPTLALLAWANVLADARGEYLERYDTDSIDCHDSNKNHEPRGVSALWDDDVCPHSSPALNDDARDHGLVKRWQQWVRRADATTNAAAAQATEDEKDDSKESEAAETKDAAETNDAETKDAETKAAETTQEEKPTEAEKTTEVKETKAETTQKEETKEESTVEQPTVPSVTVPSPTLPTQTLPTETESEDSATTEQSSSDEMTETSYISSDQTTYSTYSSEKIGASCFSTTVEHTSFCSTRTRDGQIETHGCTDANITSSACAPGMLCTTHPDSGNDVCMRLHNEVGTAGIIIASIFGFLGAACTFTMVFICYSDKRAAANFKNKRPPKTSESARLLAKAPTPPTPPALRS</sequence>
<evidence type="ECO:0000313" key="5">
    <source>
        <dbReference type="Proteomes" id="UP000288168"/>
    </source>
</evidence>
<comment type="caution">
    <text evidence="4">The sequence shown here is derived from an EMBL/GenBank/DDBJ whole genome shotgun (WGS) entry which is preliminary data.</text>
</comment>
<feature type="compositionally biased region" description="Low complexity" evidence="1">
    <location>
        <begin position="84"/>
        <end position="93"/>
    </location>
</feature>
<name>A0A428QWM3_9HYPO</name>
<organism evidence="4 5">
    <name type="scientific">Fusarium duplospermum</name>
    <dbReference type="NCBI Taxonomy" id="1325734"/>
    <lineage>
        <taxon>Eukaryota</taxon>
        <taxon>Fungi</taxon>
        <taxon>Dikarya</taxon>
        <taxon>Ascomycota</taxon>
        <taxon>Pezizomycotina</taxon>
        <taxon>Sordariomycetes</taxon>
        <taxon>Hypocreomycetidae</taxon>
        <taxon>Hypocreales</taxon>
        <taxon>Nectriaceae</taxon>
        <taxon>Fusarium</taxon>
        <taxon>Fusarium solani species complex</taxon>
    </lineage>
</organism>
<dbReference type="AlphaFoldDB" id="A0A428QWM3"/>
<evidence type="ECO:0000313" key="4">
    <source>
        <dbReference type="EMBL" id="RSL69715.1"/>
    </source>
</evidence>
<proteinExistence type="predicted"/>
<keyword evidence="2" id="KW-0812">Transmembrane</keyword>
<keyword evidence="3" id="KW-0732">Signal</keyword>
<keyword evidence="2" id="KW-0472">Membrane</keyword>
<protein>
    <submittedName>
        <fullName evidence="4">Uncharacterized protein</fullName>
    </submittedName>
</protein>
<dbReference type="Proteomes" id="UP000288168">
    <property type="component" value="Unassembled WGS sequence"/>
</dbReference>
<feature type="compositionally biased region" description="Basic and acidic residues" evidence="1">
    <location>
        <begin position="99"/>
        <end position="162"/>
    </location>
</feature>